<dbReference type="SUPFAM" id="SSF56281">
    <property type="entry name" value="Metallo-hydrolase/oxidoreductase"/>
    <property type="match status" value="1"/>
</dbReference>
<dbReference type="InterPro" id="IPR036866">
    <property type="entry name" value="RibonucZ/Hydroxyglut_hydro"/>
</dbReference>
<dbReference type="SMART" id="SM00849">
    <property type="entry name" value="Lactamase_B"/>
    <property type="match status" value="1"/>
</dbReference>
<dbReference type="Gene3D" id="3.60.15.10">
    <property type="entry name" value="Ribonuclease Z/Hydroxyacylglutathione hydrolase-like"/>
    <property type="match status" value="1"/>
</dbReference>
<dbReference type="InterPro" id="IPR050855">
    <property type="entry name" value="NDM-1-like"/>
</dbReference>
<dbReference type="InterPro" id="IPR001279">
    <property type="entry name" value="Metallo-B-lactamas"/>
</dbReference>
<proteinExistence type="predicted"/>
<organism evidence="2 3">
    <name type="scientific">Paraburkholderia aspalathi</name>
    <dbReference type="NCBI Taxonomy" id="1324617"/>
    <lineage>
        <taxon>Bacteria</taxon>
        <taxon>Pseudomonadati</taxon>
        <taxon>Pseudomonadota</taxon>
        <taxon>Betaproteobacteria</taxon>
        <taxon>Burkholderiales</taxon>
        <taxon>Burkholderiaceae</taxon>
        <taxon>Paraburkholderia</taxon>
    </lineage>
</organism>
<sequence>MTGLDTPNANLKWDVLSIRRKGLSRDLPPGKEELKWVANSVTLIHGERDAVLVDTFLTIEQSQTLLDWLVASGKNLTAIYITHGHGDHFFGLPLLLKRFPHVKAVAAPEIVKAMHAQISPDMVENFWGRLFPGEISDRLLVAEPLENNELELEGHKLIAVNAGRTDTAHSTCLHVPSIGLIVAGDAVYNGIHPYLGETDAQSRLEWISTLDKLDALKPKAVIAGHKVPENGDDPRCIAETRQYLVDFDHLNAATSTARELYDAMLQIYPDRANPGSLWSAANAVKKDA</sequence>
<dbReference type="EMBL" id="FPBH01000043">
    <property type="protein sequence ID" value="SFU25912.1"/>
    <property type="molecule type" value="Genomic_DNA"/>
</dbReference>
<evidence type="ECO:0000313" key="3">
    <source>
        <dbReference type="Proteomes" id="UP000198844"/>
    </source>
</evidence>
<dbReference type="OrthoDB" id="5293495at2"/>
<dbReference type="AlphaFoldDB" id="A0A1I7EPR3"/>
<protein>
    <submittedName>
        <fullName evidence="2">Glyoxylase, beta-lactamase superfamily II</fullName>
    </submittedName>
</protein>
<feature type="domain" description="Metallo-beta-lactamase" evidence="1">
    <location>
        <begin position="38"/>
        <end position="225"/>
    </location>
</feature>
<dbReference type="CDD" id="cd07739">
    <property type="entry name" value="metallo-hydrolase-like_MBL-fold"/>
    <property type="match status" value="1"/>
</dbReference>
<accession>A0A1I7EPR3</accession>
<dbReference type="Proteomes" id="UP000198844">
    <property type="component" value="Unassembled WGS sequence"/>
</dbReference>
<reference evidence="2 3" key="1">
    <citation type="submission" date="2016-10" db="EMBL/GenBank/DDBJ databases">
        <authorList>
            <person name="de Groot N.N."/>
        </authorList>
    </citation>
    <scope>NUCLEOTIDE SEQUENCE [LARGE SCALE GENOMIC DNA]</scope>
    <source>
        <strain evidence="2 3">LMG 27731</strain>
    </source>
</reference>
<dbReference type="PANTHER" id="PTHR42951">
    <property type="entry name" value="METALLO-BETA-LACTAMASE DOMAIN-CONTAINING"/>
    <property type="match status" value="1"/>
</dbReference>
<dbReference type="PANTHER" id="PTHR42951:SF14">
    <property type="entry name" value="METALLO-BETA-LACTAMASE SUPERFAMILY PROTEIN"/>
    <property type="match status" value="1"/>
</dbReference>
<evidence type="ECO:0000259" key="1">
    <source>
        <dbReference type="SMART" id="SM00849"/>
    </source>
</evidence>
<evidence type="ECO:0000313" key="2">
    <source>
        <dbReference type="EMBL" id="SFU25912.1"/>
    </source>
</evidence>
<gene>
    <name evidence="2" type="ORF">SAMN05192563_104347</name>
</gene>
<dbReference type="Pfam" id="PF00753">
    <property type="entry name" value="Lactamase_B"/>
    <property type="match status" value="1"/>
</dbReference>
<name>A0A1I7EPR3_9BURK</name>